<sequence>MTQHWRIFLARSSPPGAVLDFSAAEFVLEVAINLRYCLNLVQPTPECLDLADLVLLRATNYGAARMGDKSHLFAEAEDALARATRLLEIELEYCSQRVVKQSCDQAA</sequence>
<dbReference type="AlphaFoldDB" id="A0A1C3WHF0"/>
<organism evidence="1 2">
    <name type="scientific">Rhizobium miluonense</name>
    <dbReference type="NCBI Taxonomy" id="411945"/>
    <lineage>
        <taxon>Bacteria</taxon>
        <taxon>Pseudomonadati</taxon>
        <taxon>Pseudomonadota</taxon>
        <taxon>Alphaproteobacteria</taxon>
        <taxon>Hyphomicrobiales</taxon>
        <taxon>Rhizobiaceae</taxon>
        <taxon>Rhizobium/Agrobacterium group</taxon>
        <taxon>Rhizobium</taxon>
    </lineage>
</organism>
<dbReference type="EMBL" id="FMAH01000030">
    <property type="protein sequence ID" value="SCB39483.1"/>
    <property type="molecule type" value="Genomic_DNA"/>
</dbReference>
<keyword evidence="2" id="KW-1185">Reference proteome</keyword>
<protein>
    <recommendedName>
        <fullName evidence="3">HEPN domain-containing protein</fullName>
    </recommendedName>
</protein>
<reference evidence="2" key="1">
    <citation type="submission" date="2016-08" db="EMBL/GenBank/DDBJ databases">
        <authorList>
            <person name="Varghese N."/>
            <person name="Submissions Spin"/>
        </authorList>
    </citation>
    <scope>NUCLEOTIDE SEQUENCE [LARGE SCALE GENOMIC DNA]</scope>
    <source>
        <strain evidence="2">HAMBI 2971</strain>
    </source>
</reference>
<evidence type="ECO:0008006" key="3">
    <source>
        <dbReference type="Google" id="ProtNLM"/>
    </source>
</evidence>
<evidence type="ECO:0000313" key="1">
    <source>
        <dbReference type="EMBL" id="SCB39483.1"/>
    </source>
</evidence>
<dbReference type="Proteomes" id="UP000199435">
    <property type="component" value="Unassembled WGS sequence"/>
</dbReference>
<accession>A0A1C3WHF0</accession>
<gene>
    <name evidence="1" type="ORF">GA0061102_103031</name>
</gene>
<dbReference type="OrthoDB" id="8382733at2"/>
<name>A0A1C3WHF0_9HYPH</name>
<proteinExistence type="predicted"/>
<evidence type="ECO:0000313" key="2">
    <source>
        <dbReference type="Proteomes" id="UP000199435"/>
    </source>
</evidence>